<gene>
    <name evidence="1" type="ORF">GCM10023340_39090</name>
</gene>
<reference evidence="2" key="1">
    <citation type="journal article" date="2019" name="Int. J. Syst. Evol. Microbiol.">
        <title>The Global Catalogue of Microorganisms (GCM) 10K type strain sequencing project: providing services to taxonomists for standard genome sequencing and annotation.</title>
        <authorList>
            <consortium name="The Broad Institute Genomics Platform"/>
            <consortium name="The Broad Institute Genome Sequencing Center for Infectious Disease"/>
            <person name="Wu L."/>
            <person name="Ma J."/>
        </authorList>
    </citation>
    <scope>NUCLEOTIDE SEQUENCE [LARGE SCALE GENOMIC DNA]</scope>
    <source>
        <strain evidence="2">JCM 18459</strain>
    </source>
</reference>
<dbReference type="EMBL" id="BAABKG010000005">
    <property type="protein sequence ID" value="GAA5154860.1"/>
    <property type="molecule type" value="Genomic_DNA"/>
</dbReference>
<evidence type="ECO:0000313" key="1">
    <source>
        <dbReference type="EMBL" id="GAA5154860.1"/>
    </source>
</evidence>
<comment type="caution">
    <text evidence="1">The sequence shown here is derived from an EMBL/GenBank/DDBJ whole genome shotgun (WGS) entry which is preliminary data.</text>
</comment>
<keyword evidence="2" id="KW-1185">Reference proteome</keyword>
<name>A0ABP9PZR1_9ACTN</name>
<dbReference type="Proteomes" id="UP001500221">
    <property type="component" value="Unassembled WGS sequence"/>
</dbReference>
<protein>
    <recommendedName>
        <fullName evidence="3">Transposase</fullName>
    </recommendedName>
</protein>
<evidence type="ECO:0008006" key="3">
    <source>
        <dbReference type="Google" id="ProtNLM"/>
    </source>
</evidence>
<evidence type="ECO:0000313" key="2">
    <source>
        <dbReference type="Proteomes" id="UP001500221"/>
    </source>
</evidence>
<proteinExistence type="predicted"/>
<accession>A0ABP9PZR1</accession>
<organism evidence="1 2">
    <name type="scientific">Nocardioides marinquilinus</name>
    <dbReference type="NCBI Taxonomy" id="1210400"/>
    <lineage>
        <taxon>Bacteria</taxon>
        <taxon>Bacillati</taxon>
        <taxon>Actinomycetota</taxon>
        <taxon>Actinomycetes</taxon>
        <taxon>Propionibacteriales</taxon>
        <taxon>Nocardioidaceae</taxon>
        <taxon>Nocardioides</taxon>
    </lineage>
</organism>
<sequence length="69" mass="7808">MIPRAEHVWVRDVQTYDEKPSPGLLCGWRQDHRGEWQGWVIVAQLGISAEGGPSIRQGWVAAESIQPRD</sequence>
<dbReference type="RefSeq" id="WP_345462723.1">
    <property type="nucleotide sequence ID" value="NZ_BAABKG010000005.1"/>
</dbReference>